<proteinExistence type="inferred from homology"/>
<dbReference type="PANTHER" id="PTHR12149:SF8">
    <property type="entry name" value="PROTEIN-RIBULOSAMINE 3-KINASE"/>
    <property type="match status" value="1"/>
</dbReference>
<dbReference type="AlphaFoldDB" id="A0A839XJS7"/>
<evidence type="ECO:0000256" key="1">
    <source>
        <dbReference type="PIRNR" id="PIRNR006221"/>
    </source>
</evidence>
<sequence length="302" mass="31867">MGTHPTVTAYDAIVRHTDAQPTDIRPLSGGAVVARLNDRTTTVVAKPAAGPNATAAEGAGLRWLAEPGDVPVPHAHGWDDDWLVLDYIEPAGGSPSPAAAESFGRGLAALHLRGAPAFGSPPPDGPVDAWIGLAPMANDTTHDDGTWATFYARDRIEPYVRTAVDQGIFGADEAAVFDAVCTRLPELQPGTEPPARLHGDLWTGNLHWGTDGRGWLIDPAAHGGHRETDLAMLRLFGAPHLDRILGAYAETATDAGNPLATGHEDRVGLHQLFPLLVHTVLFGGGYARQALTAAQQALRATR</sequence>
<dbReference type="Pfam" id="PF03881">
    <property type="entry name" value="Fructosamin_kin"/>
    <property type="match status" value="1"/>
</dbReference>
<dbReference type="Gene3D" id="1.10.510.10">
    <property type="entry name" value="Transferase(Phosphotransferase) domain 1"/>
    <property type="match status" value="1"/>
</dbReference>
<dbReference type="PIRSF" id="PIRSF006221">
    <property type="entry name" value="Ketosamine-3-kinase"/>
    <property type="match status" value="1"/>
</dbReference>
<dbReference type="SUPFAM" id="SSF56112">
    <property type="entry name" value="Protein kinase-like (PK-like)"/>
    <property type="match status" value="1"/>
</dbReference>
<gene>
    <name evidence="2" type="ORF">FB384_000698</name>
</gene>
<dbReference type="Gene3D" id="1.20.1270.240">
    <property type="match status" value="1"/>
</dbReference>
<organism evidence="2 3">
    <name type="scientific">Prauserella sediminis</name>
    <dbReference type="NCBI Taxonomy" id="577680"/>
    <lineage>
        <taxon>Bacteria</taxon>
        <taxon>Bacillati</taxon>
        <taxon>Actinomycetota</taxon>
        <taxon>Actinomycetes</taxon>
        <taxon>Pseudonocardiales</taxon>
        <taxon>Pseudonocardiaceae</taxon>
        <taxon>Prauserella</taxon>
        <taxon>Prauserella salsuginis group</taxon>
    </lineage>
</organism>
<dbReference type="InterPro" id="IPR016477">
    <property type="entry name" value="Fructo-/Ketosamine-3-kinase"/>
</dbReference>
<dbReference type="GO" id="GO:0016301">
    <property type="term" value="F:kinase activity"/>
    <property type="evidence" value="ECO:0007669"/>
    <property type="project" value="UniProtKB-UniRule"/>
</dbReference>
<reference evidence="2 3" key="1">
    <citation type="submission" date="2020-08" db="EMBL/GenBank/DDBJ databases">
        <title>Sequencing the genomes of 1000 actinobacteria strains.</title>
        <authorList>
            <person name="Klenk H.-P."/>
        </authorList>
    </citation>
    <scope>NUCLEOTIDE SEQUENCE [LARGE SCALE GENOMIC DNA]</scope>
    <source>
        <strain evidence="2 3">DSM 45267</strain>
    </source>
</reference>
<keyword evidence="1 2" id="KW-0418">Kinase</keyword>
<evidence type="ECO:0000313" key="3">
    <source>
        <dbReference type="Proteomes" id="UP000564573"/>
    </source>
</evidence>
<protein>
    <submittedName>
        <fullName evidence="2">Fructosamine-3-kinase</fullName>
    </submittedName>
</protein>
<accession>A0A839XJS7</accession>
<comment type="caution">
    <text evidence="2">The sequence shown here is derived from an EMBL/GenBank/DDBJ whole genome shotgun (WGS) entry which is preliminary data.</text>
</comment>
<evidence type="ECO:0000313" key="2">
    <source>
        <dbReference type="EMBL" id="MBB3661794.1"/>
    </source>
</evidence>
<keyword evidence="3" id="KW-1185">Reference proteome</keyword>
<dbReference type="InterPro" id="IPR011009">
    <property type="entry name" value="Kinase-like_dom_sf"/>
</dbReference>
<keyword evidence="1" id="KW-0808">Transferase</keyword>
<comment type="similarity">
    <text evidence="1">Belongs to the fructosamine kinase family.</text>
</comment>
<dbReference type="RefSeq" id="WP_183779106.1">
    <property type="nucleotide sequence ID" value="NZ_JACIBS010000001.1"/>
</dbReference>
<dbReference type="Proteomes" id="UP000564573">
    <property type="component" value="Unassembled WGS sequence"/>
</dbReference>
<name>A0A839XJS7_9PSEU</name>
<dbReference type="PANTHER" id="PTHR12149">
    <property type="entry name" value="FRUCTOSAMINE 3 KINASE-RELATED PROTEIN"/>
    <property type="match status" value="1"/>
</dbReference>
<dbReference type="Gene3D" id="3.30.200.20">
    <property type="entry name" value="Phosphorylase Kinase, domain 1"/>
    <property type="match status" value="1"/>
</dbReference>
<dbReference type="EMBL" id="JACIBS010000001">
    <property type="protein sequence ID" value="MBB3661794.1"/>
    <property type="molecule type" value="Genomic_DNA"/>
</dbReference>